<dbReference type="PANTHER" id="PTHR24305">
    <property type="entry name" value="CYTOCHROME P450"/>
    <property type="match status" value="1"/>
</dbReference>
<dbReference type="GO" id="GO:0016705">
    <property type="term" value="F:oxidoreductase activity, acting on paired donors, with incorporation or reduction of molecular oxygen"/>
    <property type="evidence" value="ECO:0007669"/>
    <property type="project" value="InterPro"/>
</dbReference>
<dbReference type="Proteomes" id="UP000016934">
    <property type="component" value="Unassembled WGS sequence"/>
</dbReference>
<dbReference type="eggNOG" id="KOG0158">
    <property type="taxonomic scope" value="Eukaryota"/>
</dbReference>
<evidence type="ECO:0000256" key="2">
    <source>
        <dbReference type="ARBA" id="ARBA00010617"/>
    </source>
</evidence>
<dbReference type="OMA" id="VENHIMS"/>
<dbReference type="HOGENOM" id="CLU_001570_14_9_1"/>
<evidence type="ECO:0000256" key="3">
    <source>
        <dbReference type="ARBA" id="ARBA00022617"/>
    </source>
</evidence>
<feature type="non-terminal residue" evidence="6">
    <location>
        <position position="1"/>
    </location>
</feature>
<dbReference type="GO" id="GO:0020037">
    <property type="term" value="F:heme binding"/>
    <property type="evidence" value="ECO:0007669"/>
    <property type="project" value="InterPro"/>
</dbReference>
<dbReference type="RefSeq" id="XP_007696697.1">
    <property type="nucleotide sequence ID" value="XM_007698507.1"/>
</dbReference>
<evidence type="ECO:0000256" key="4">
    <source>
        <dbReference type="ARBA" id="ARBA00022723"/>
    </source>
</evidence>
<name>M2RJL7_COCSN</name>
<dbReference type="GeneID" id="19140841"/>
<dbReference type="OrthoDB" id="1470350at2759"/>
<comment type="cofactor">
    <cofactor evidence="1">
        <name>heme</name>
        <dbReference type="ChEBI" id="CHEBI:30413"/>
    </cofactor>
</comment>
<dbReference type="AlphaFoldDB" id="M2RJL7"/>
<evidence type="ECO:0000256" key="5">
    <source>
        <dbReference type="ARBA" id="ARBA00023004"/>
    </source>
</evidence>
<proteinExistence type="inferred from homology"/>
<accession>M2RJL7</accession>
<organism evidence="6 7">
    <name type="scientific">Cochliobolus sativus (strain ND90Pr / ATCC 201652)</name>
    <name type="common">Common root rot and spot blotch fungus</name>
    <name type="synonym">Bipolaris sorokiniana</name>
    <dbReference type="NCBI Taxonomy" id="665912"/>
    <lineage>
        <taxon>Eukaryota</taxon>
        <taxon>Fungi</taxon>
        <taxon>Dikarya</taxon>
        <taxon>Ascomycota</taxon>
        <taxon>Pezizomycotina</taxon>
        <taxon>Dothideomycetes</taxon>
        <taxon>Pleosporomycetidae</taxon>
        <taxon>Pleosporales</taxon>
        <taxon>Pleosporineae</taxon>
        <taxon>Pleosporaceae</taxon>
        <taxon>Bipolaris</taxon>
    </lineage>
</organism>
<evidence type="ECO:0008006" key="8">
    <source>
        <dbReference type="Google" id="ProtNLM"/>
    </source>
</evidence>
<reference evidence="6 7" key="1">
    <citation type="journal article" date="2012" name="PLoS Pathog.">
        <title>Diverse lifestyles and strategies of plant pathogenesis encoded in the genomes of eighteen Dothideomycetes fungi.</title>
        <authorList>
            <person name="Ohm R.A."/>
            <person name="Feau N."/>
            <person name="Henrissat B."/>
            <person name="Schoch C.L."/>
            <person name="Horwitz B.A."/>
            <person name="Barry K.W."/>
            <person name="Condon B.J."/>
            <person name="Copeland A.C."/>
            <person name="Dhillon B."/>
            <person name="Glaser F."/>
            <person name="Hesse C.N."/>
            <person name="Kosti I."/>
            <person name="LaButti K."/>
            <person name="Lindquist E.A."/>
            <person name="Lucas S."/>
            <person name="Salamov A.A."/>
            <person name="Bradshaw R.E."/>
            <person name="Ciuffetti L."/>
            <person name="Hamelin R.C."/>
            <person name="Kema G.H.J."/>
            <person name="Lawrence C."/>
            <person name="Scott J.A."/>
            <person name="Spatafora J.W."/>
            <person name="Turgeon B.G."/>
            <person name="de Wit P.J.G.M."/>
            <person name="Zhong S."/>
            <person name="Goodwin S.B."/>
            <person name="Grigoriev I.V."/>
        </authorList>
    </citation>
    <scope>NUCLEOTIDE SEQUENCE [LARGE SCALE GENOMIC DNA]</scope>
    <source>
        <strain evidence="7">ND90Pr / ATCC 201652</strain>
    </source>
</reference>
<keyword evidence="4" id="KW-0479">Metal-binding</keyword>
<dbReference type="EMBL" id="KB445639">
    <property type="protein sequence ID" value="EMD66899.1"/>
    <property type="molecule type" value="Genomic_DNA"/>
</dbReference>
<sequence>AFYNLYLHPLRAFPGPWSTRAGVLWHSCHSLRGDPQYALHQMHLKYGPTIRIAPDKLIFVDAKALKDIYGHRNGTPEYIKDPSLTFIADAGPSLFSVPKDDHSKLRRLLSHRFSDRALREQESVISGYANLLARSATIQPGNLS</sequence>
<dbReference type="GO" id="GO:0004497">
    <property type="term" value="F:monooxygenase activity"/>
    <property type="evidence" value="ECO:0007669"/>
    <property type="project" value="InterPro"/>
</dbReference>
<dbReference type="InterPro" id="IPR036396">
    <property type="entry name" value="Cyt_P450_sf"/>
</dbReference>
<keyword evidence="7" id="KW-1185">Reference proteome</keyword>
<dbReference type="Gene3D" id="1.10.630.10">
    <property type="entry name" value="Cytochrome P450"/>
    <property type="match status" value="1"/>
</dbReference>
<dbReference type="KEGG" id="bsc:COCSADRAFT_81587"/>
<dbReference type="GO" id="GO:0005506">
    <property type="term" value="F:iron ion binding"/>
    <property type="evidence" value="ECO:0007669"/>
    <property type="project" value="InterPro"/>
</dbReference>
<protein>
    <recommendedName>
        <fullName evidence="8">Cytochrome P450</fullName>
    </recommendedName>
</protein>
<dbReference type="InterPro" id="IPR050121">
    <property type="entry name" value="Cytochrome_P450_monoxygenase"/>
</dbReference>
<evidence type="ECO:0000256" key="1">
    <source>
        <dbReference type="ARBA" id="ARBA00001971"/>
    </source>
</evidence>
<reference evidence="7" key="2">
    <citation type="journal article" date="2013" name="PLoS Genet.">
        <title>Comparative genome structure, secondary metabolite, and effector coding capacity across Cochliobolus pathogens.</title>
        <authorList>
            <person name="Condon B.J."/>
            <person name="Leng Y."/>
            <person name="Wu D."/>
            <person name="Bushley K.E."/>
            <person name="Ohm R.A."/>
            <person name="Otillar R."/>
            <person name="Martin J."/>
            <person name="Schackwitz W."/>
            <person name="Grimwood J."/>
            <person name="MohdZainudin N."/>
            <person name="Xue C."/>
            <person name="Wang R."/>
            <person name="Manning V.A."/>
            <person name="Dhillon B."/>
            <person name="Tu Z.J."/>
            <person name="Steffenson B.J."/>
            <person name="Salamov A."/>
            <person name="Sun H."/>
            <person name="Lowry S."/>
            <person name="LaButti K."/>
            <person name="Han J."/>
            <person name="Copeland A."/>
            <person name="Lindquist E."/>
            <person name="Barry K."/>
            <person name="Schmutz J."/>
            <person name="Baker S.E."/>
            <person name="Ciuffetti L.M."/>
            <person name="Grigoriev I.V."/>
            <person name="Zhong S."/>
            <person name="Turgeon B.G."/>
        </authorList>
    </citation>
    <scope>NUCLEOTIDE SEQUENCE [LARGE SCALE GENOMIC DNA]</scope>
    <source>
        <strain evidence="7">ND90Pr / ATCC 201652</strain>
    </source>
</reference>
<keyword evidence="3" id="KW-0349">Heme</keyword>
<comment type="similarity">
    <text evidence="2">Belongs to the cytochrome P450 family.</text>
</comment>
<evidence type="ECO:0000313" key="7">
    <source>
        <dbReference type="Proteomes" id="UP000016934"/>
    </source>
</evidence>
<gene>
    <name evidence="6" type="ORF">COCSADRAFT_81587</name>
</gene>
<dbReference type="PANTHER" id="PTHR24305:SF210">
    <property type="entry name" value="CYTOCHROME P450 MONOOXYGENASE ASQL-RELATED"/>
    <property type="match status" value="1"/>
</dbReference>
<evidence type="ECO:0000313" key="6">
    <source>
        <dbReference type="EMBL" id="EMD66899.1"/>
    </source>
</evidence>
<keyword evidence="5" id="KW-0408">Iron</keyword>
<dbReference type="SUPFAM" id="SSF48264">
    <property type="entry name" value="Cytochrome P450"/>
    <property type="match status" value="1"/>
</dbReference>